<protein>
    <submittedName>
        <fullName evidence="4">Bacteriophage HK97-gp10, putative tail-component</fullName>
    </submittedName>
</protein>
<gene>
    <name evidence="3" type="ORF">UFOVP1037_10</name>
    <name evidence="4" type="ORF">UFOVP1250_12</name>
    <name evidence="1" type="ORF">UFOVP287_15</name>
    <name evidence="2" type="ORF">UFOVP969_2</name>
</gene>
<organism evidence="4">
    <name type="scientific">uncultured Caudovirales phage</name>
    <dbReference type="NCBI Taxonomy" id="2100421"/>
    <lineage>
        <taxon>Viruses</taxon>
        <taxon>Duplodnaviria</taxon>
        <taxon>Heunggongvirae</taxon>
        <taxon>Uroviricota</taxon>
        <taxon>Caudoviricetes</taxon>
        <taxon>Peduoviridae</taxon>
        <taxon>Maltschvirus</taxon>
        <taxon>Maltschvirus maltsch</taxon>
    </lineage>
</organism>
<accession>A0A6J5RQA7</accession>
<name>A0A6J5RQA7_9CAUD</name>
<evidence type="ECO:0000313" key="1">
    <source>
        <dbReference type="EMBL" id="CAB4135447.1"/>
    </source>
</evidence>
<dbReference type="EMBL" id="LR796998">
    <property type="protein sequence ID" value="CAB4180254.1"/>
    <property type="molecule type" value="Genomic_DNA"/>
</dbReference>
<evidence type="ECO:0000313" key="4">
    <source>
        <dbReference type="EMBL" id="CAB4193994.1"/>
    </source>
</evidence>
<dbReference type="EMBL" id="LR797199">
    <property type="protein sequence ID" value="CAB4193994.1"/>
    <property type="molecule type" value="Genomic_DNA"/>
</dbReference>
<sequence length="138" mass="15185">MAGTGQYGFRLDSGQGKLGITGLADVNKALRSMSKDTRDSMKETHKRAAEIVIQGAKRYVPVVTGRLAASIRNSSTQRMGRVRVGSASVPYAGPIHFGWPARQIKPQPFIYDALDGRRAEVAAVYVKRIDELTVKYFK</sequence>
<dbReference type="NCBIfam" id="TIGR01725">
    <property type="entry name" value="phge_HK97_gp10"/>
    <property type="match status" value="1"/>
</dbReference>
<reference evidence="4" key="1">
    <citation type="submission" date="2020-05" db="EMBL/GenBank/DDBJ databases">
        <authorList>
            <person name="Chiriac C."/>
            <person name="Salcher M."/>
            <person name="Ghai R."/>
            <person name="Kavagutti S V."/>
        </authorList>
    </citation>
    <scope>NUCLEOTIDE SEQUENCE</scope>
</reference>
<proteinExistence type="predicted"/>
<dbReference type="InterPro" id="IPR010064">
    <property type="entry name" value="HK97-gp10_tail"/>
</dbReference>
<dbReference type="Pfam" id="PF04883">
    <property type="entry name" value="HK97-gp10_like"/>
    <property type="match status" value="1"/>
</dbReference>
<evidence type="ECO:0000313" key="2">
    <source>
        <dbReference type="EMBL" id="CAB4173677.1"/>
    </source>
</evidence>
<dbReference type="EMBL" id="LR796925">
    <property type="protein sequence ID" value="CAB4173677.1"/>
    <property type="molecule type" value="Genomic_DNA"/>
</dbReference>
<evidence type="ECO:0000313" key="3">
    <source>
        <dbReference type="EMBL" id="CAB4180254.1"/>
    </source>
</evidence>
<dbReference type="EMBL" id="LR796303">
    <property type="protein sequence ID" value="CAB4135447.1"/>
    <property type="molecule type" value="Genomic_DNA"/>
</dbReference>